<evidence type="ECO:0000313" key="2">
    <source>
        <dbReference type="Proteomes" id="UP000012313"/>
    </source>
</evidence>
<dbReference type="AlphaFoldDB" id="N1WMH9"/>
<organism evidence="1 2">
    <name type="scientific">Leptospira weilii serovar Ranarum str. ICFT</name>
    <dbReference type="NCBI Taxonomy" id="1218598"/>
    <lineage>
        <taxon>Bacteria</taxon>
        <taxon>Pseudomonadati</taxon>
        <taxon>Spirochaetota</taxon>
        <taxon>Spirochaetia</taxon>
        <taxon>Leptospirales</taxon>
        <taxon>Leptospiraceae</taxon>
        <taxon>Leptospira</taxon>
    </lineage>
</organism>
<reference evidence="1" key="1">
    <citation type="submission" date="2013-03" db="EMBL/GenBank/DDBJ databases">
        <authorList>
            <person name="Harkins D.M."/>
            <person name="Durkin A.S."/>
            <person name="Brinkac L.M."/>
            <person name="Haft D.H."/>
            <person name="Selengut J.D."/>
            <person name="Sanka R."/>
            <person name="DePew J."/>
            <person name="Purushe J."/>
            <person name="Hartskeerl R.A."/>
            <person name="Ahmed A."/>
            <person name="van der Linden H."/>
            <person name="Goris M.G.A."/>
            <person name="Vinetz J.M."/>
            <person name="Sutton G.G."/>
            <person name="Nierman W.C."/>
            <person name="Fouts D.E."/>
        </authorList>
    </citation>
    <scope>NUCLEOTIDE SEQUENCE [LARGE SCALE GENOMIC DNA]</scope>
    <source>
        <strain evidence="1">ICFT</strain>
    </source>
</reference>
<sequence length="59" mass="6682">MWGIRYQTGKDSKKIQELFKLESICRNDERSVVREYDLVLKSPASGNVIFGLKAFSAGT</sequence>
<dbReference type="Proteomes" id="UP000012313">
    <property type="component" value="Unassembled WGS sequence"/>
</dbReference>
<gene>
    <name evidence="1" type="ORF">LEP1GSC060_0647</name>
</gene>
<dbReference type="EMBL" id="AOHC02000023">
    <property type="protein sequence ID" value="EMY78369.1"/>
    <property type="molecule type" value="Genomic_DNA"/>
</dbReference>
<proteinExistence type="predicted"/>
<dbReference type="RefSeq" id="WP_003000073.1">
    <property type="nucleotide sequence ID" value="NZ_AOHC02000023.1"/>
</dbReference>
<evidence type="ECO:0000313" key="1">
    <source>
        <dbReference type="EMBL" id="EMY78369.1"/>
    </source>
</evidence>
<accession>N1WMH9</accession>
<protein>
    <submittedName>
        <fullName evidence="1">Uncharacterized protein</fullName>
    </submittedName>
</protein>
<comment type="caution">
    <text evidence="1">The sequence shown here is derived from an EMBL/GenBank/DDBJ whole genome shotgun (WGS) entry which is preliminary data.</text>
</comment>
<dbReference type="STRING" id="1218598.LEP1GSC060_0647"/>
<name>N1WMH9_9LEPT</name>
<keyword evidence="2" id="KW-1185">Reference proteome</keyword>